<dbReference type="EMBL" id="CP141046">
    <property type="protein sequence ID" value="WQQ20094.1"/>
    <property type="molecule type" value="Genomic_DNA"/>
</dbReference>
<organism evidence="7 9">
    <name type="scientific">Mycoplasmopsis cynos</name>
    <dbReference type="NCBI Taxonomy" id="171284"/>
    <lineage>
        <taxon>Bacteria</taxon>
        <taxon>Bacillati</taxon>
        <taxon>Mycoplasmatota</taxon>
        <taxon>Mycoplasmoidales</taxon>
        <taxon>Metamycoplasmataceae</taxon>
        <taxon>Mycoplasmopsis</taxon>
    </lineage>
</organism>
<dbReference type="Proteomes" id="UP001327314">
    <property type="component" value="Chromosome"/>
</dbReference>
<feature type="transmembrane region" description="Helical" evidence="6">
    <location>
        <begin position="89"/>
        <end position="107"/>
    </location>
</feature>
<proteinExistence type="predicted"/>
<dbReference type="Pfam" id="PF02653">
    <property type="entry name" value="BPD_transp_2"/>
    <property type="match status" value="1"/>
</dbReference>
<keyword evidence="4 6" id="KW-1133">Transmembrane helix</keyword>
<dbReference type="InterPro" id="IPR001851">
    <property type="entry name" value="ABC_transp_permease"/>
</dbReference>
<dbReference type="RefSeq" id="WP_129720449.1">
    <property type="nucleotide sequence ID" value="NZ_CP103987.1"/>
</dbReference>
<accession>A0A449AHP4</accession>
<protein>
    <submittedName>
        <fullName evidence="8">ABC transporter permease</fullName>
    </submittedName>
    <submittedName>
        <fullName evidence="7">ABC-type uncharacterized transport system, permease component</fullName>
    </submittedName>
</protein>
<name>A0A449AHP4_9BACT</name>
<feature type="transmembrane region" description="Helical" evidence="6">
    <location>
        <begin position="146"/>
        <end position="170"/>
    </location>
</feature>
<evidence type="ECO:0000256" key="6">
    <source>
        <dbReference type="SAM" id="Phobius"/>
    </source>
</evidence>
<evidence type="ECO:0000256" key="3">
    <source>
        <dbReference type="ARBA" id="ARBA00022692"/>
    </source>
</evidence>
<evidence type="ECO:0000313" key="7">
    <source>
        <dbReference type="EMBL" id="VEU64476.1"/>
    </source>
</evidence>
<gene>
    <name evidence="7" type="ORF">NCTC10142_00219</name>
    <name evidence="8" type="ORF">RRG46_00875</name>
</gene>
<dbReference type="PANTHER" id="PTHR47089">
    <property type="entry name" value="ABC TRANSPORTER, PERMEASE PROTEIN"/>
    <property type="match status" value="1"/>
</dbReference>
<dbReference type="PANTHER" id="PTHR47089:SF1">
    <property type="entry name" value="GUANOSINE ABC TRANSPORTER PERMEASE PROTEIN NUPP"/>
    <property type="match status" value="1"/>
</dbReference>
<dbReference type="EMBL" id="LR214986">
    <property type="protein sequence ID" value="VEU64476.1"/>
    <property type="molecule type" value="Genomic_DNA"/>
</dbReference>
<feature type="transmembrane region" description="Helical" evidence="6">
    <location>
        <begin position="176"/>
        <end position="194"/>
    </location>
</feature>
<dbReference type="Proteomes" id="UP000289506">
    <property type="component" value="Plasmid 13"/>
</dbReference>
<feature type="transmembrane region" description="Helical" evidence="6">
    <location>
        <begin position="36"/>
        <end position="57"/>
    </location>
</feature>
<keyword evidence="7" id="KW-0614">Plasmid</keyword>
<evidence type="ECO:0000256" key="1">
    <source>
        <dbReference type="ARBA" id="ARBA00004651"/>
    </source>
</evidence>
<comment type="subcellular location">
    <subcellularLocation>
        <location evidence="1">Cell membrane</location>
        <topology evidence="1">Multi-pass membrane protein</topology>
    </subcellularLocation>
</comment>
<keyword evidence="5 6" id="KW-0472">Membrane</keyword>
<dbReference type="AlphaFoldDB" id="A0A449AHP4"/>
<keyword evidence="2" id="KW-1003">Cell membrane</keyword>
<feature type="transmembrane region" description="Helical" evidence="6">
    <location>
        <begin position="113"/>
        <end position="134"/>
    </location>
</feature>
<geneLocation type="plasmid" evidence="7 9">
    <name>13</name>
</geneLocation>
<evidence type="ECO:0000313" key="9">
    <source>
        <dbReference type="Proteomes" id="UP000289506"/>
    </source>
</evidence>
<feature type="transmembrane region" description="Helical" evidence="6">
    <location>
        <begin position="362"/>
        <end position="381"/>
    </location>
</feature>
<feature type="transmembrane region" description="Helical" evidence="6">
    <location>
        <begin position="228"/>
        <end position="249"/>
    </location>
</feature>
<reference evidence="8 10" key="2">
    <citation type="submission" date="2023-12" db="EMBL/GenBank/DDBJ databases">
        <title>Hybrid Genome Assemblies of Mycoplasma cynos and Mycoplasma felis isolated from Dogs and Cats with Infectious Respiratory Disease.</title>
        <authorList>
            <person name="Framst I."/>
            <person name="Cai H."/>
            <person name="Ramesh P."/>
            <person name="Maboni G."/>
        </authorList>
    </citation>
    <scope>NUCLEOTIDE SEQUENCE [LARGE SCALE GENOMIC DNA]</scope>
    <source>
        <strain evidence="8 10">30510</strain>
    </source>
</reference>
<feature type="transmembrane region" description="Helical" evidence="6">
    <location>
        <begin position="312"/>
        <end position="342"/>
    </location>
</feature>
<feature type="transmembrane region" description="Helical" evidence="6">
    <location>
        <begin position="277"/>
        <end position="300"/>
    </location>
</feature>
<reference evidence="7 9" key="1">
    <citation type="submission" date="2019-01" db="EMBL/GenBank/DDBJ databases">
        <authorList>
            <consortium name="Pathogen Informatics"/>
        </authorList>
    </citation>
    <scope>NUCLEOTIDE SEQUENCE [LARGE SCALE GENOMIC DNA]</scope>
    <source>
        <strain evidence="7 9">NCTC10142</strain>
        <plasmid evidence="9">13</plasmid>
    </source>
</reference>
<evidence type="ECO:0000313" key="10">
    <source>
        <dbReference type="Proteomes" id="UP001327314"/>
    </source>
</evidence>
<dbReference type="CDD" id="cd06580">
    <property type="entry name" value="TM_PBP1_transp_TpRbsC_like"/>
    <property type="match status" value="1"/>
</dbReference>
<evidence type="ECO:0000256" key="2">
    <source>
        <dbReference type="ARBA" id="ARBA00022475"/>
    </source>
</evidence>
<sequence length="541" mass="62732">MKSIDNQYSNNSFINITEKARRFFMFEDKQNSRRKIFASFWAVFFGLLIASIIYWIIGSTGKDAQDTNIFTFLEYILEIATRPGNRIDFLLFFIFFAFSGLAISIGFKSGLFNIGVSGQMSFPVIIFFTILIIFRLDTSNISLQFLIGMFFIFIILGMFIGMISGILKAFFNVHEVISTIFLNWIIAFLGRYLFTLSNKVFGNDPKVRSYFDDISGTKLINVSIDTQYIFIYIGIALLAVLVFLIWFIYSKTALGYKIKMVGLNKTNAKYVGVNEKLLIITIMSISGALSGIAGFFLIILKNKTYEAKGVPIAIGFEAIAIALIALNSPIGVVLTSIIYSFINTSQIGFSLKDGSERITTDFFPIITGIIIFMSALAIIFYKFRLMRTMIKYSYLMTNKTYWCNFKTYHISKFKYILPQRFKLISFWFNHLSLYWSFKKDKKIYEDKVYEQIKNSKDLSDDQLLELYSSLSQQKYDFNKIKQEKGLNIYYDEKNKYKTQVKNRKRNFAILKETLFLDFNKKVLTKYKTIFKIKEPIIEGEK</sequence>
<dbReference type="GO" id="GO:0005886">
    <property type="term" value="C:plasma membrane"/>
    <property type="evidence" value="ECO:0007669"/>
    <property type="project" value="UniProtKB-SubCell"/>
</dbReference>
<evidence type="ECO:0000256" key="4">
    <source>
        <dbReference type="ARBA" id="ARBA00022989"/>
    </source>
</evidence>
<evidence type="ECO:0000313" key="8">
    <source>
        <dbReference type="EMBL" id="WQQ20094.1"/>
    </source>
</evidence>
<evidence type="ECO:0000256" key="5">
    <source>
        <dbReference type="ARBA" id="ARBA00023136"/>
    </source>
</evidence>
<keyword evidence="3 6" id="KW-0812">Transmembrane</keyword>
<dbReference type="GO" id="GO:0022857">
    <property type="term" value="F:transmembrane transporter activity"/>
    <property type="evidence" value="ECO:0007669"/>
    <property type="project" value="InterPro"/>
</dbReference>